<protein>
    <submittedName>
        <fullName evidence="6">TSO1-like protein</fullName>
    </submittedName>
</protein>
<dbReference type="GO" id="GO:0005634">
    <property type="term" value="C:nucleus"/>
    <property type="evidence" value="ECO:0007669"/>
    <property type="project" value="UniProtKB-SubCell"/>
</dbReference>
<dbReference type="eggNOG" id="KOG1171">
    <property type="taxonomic scope" value="Eukaryota"/>
</dbReference>
<dbReference type="Proteomes" id="UP000001058">
    <property type="component" value="Unassembled WGS sequence"/>
</dbReference>
<evidence type="ECO:0000256" key="2">
    <source>
        <dbReference type="ARBA" id="ARBA00007267"/>
    </source>
</evidence>
<feature type="compositionally biased region" description="Acidic residues" evidence="4">
    <location>
        <begin position="602"/>
        <end position="614"/>
    </location>
</feature>
<dbReference type="STRING" id="3068.D8UER5"/>
<dbReference type="EMBL" id="GL378390">
    <property type="protein sequence ID" value="EFJ41817.1"/>
    <property type="molecule type" value="Genomic_DNA"/>
</dbReference>
<feature type="compositionally biased region" description="Low complexity" evidence="4">
    <location>
        <begin position="935"/>
        <end position="963"/>
    </location>
</feature>
<feature type="compositionally biased region" description="Low complexity" evidence="4">
    <location>
        <begin position="998"/>
        <end position="1032"/>
    </location>
</feature>
<feature type="region of interest" description="Disordered" evidence="4">
    <location>
        <begin position="912"/>
        <end position="1032"/>
    </location>
</feature>
<feature type="compositionally biased region" description="Gly residues" evidence="4">
    <location>
        <begin position="467"/>
        <end position="476"/>
    </location>
</feature>
<reference evidence="6 7" key="1">
    <citation type="journal article" date="2010" name="Science">
        <title>Genomic analysis of organismal complexity in the multicellular green alga Volvox carteri.</title>
        <authorList>
            <person name="Prochnik S.E."/>
            <person name="Umen J."/>
            <person name="Nedelcu A.M."/>
            <person name="Hallmann A."/>
            <person name="Miller S.M."/>
            <person name="Nishii I."/>
            <person name="Ferris P."/>
            <person name="Kuo A."/>
            <person name="Mitros T."/>
            <person name="Fritz-Laylin L.K."/>
            <person name="Hellsten U."/>
            <person name="Chapman J."/>
            <person name="Simakov O."/>
            <person name="Rensing S.A."/>
            <person name="Terry A."/>
            <person name="Pangilinan J."/>
            <person name="Kapitonov V."/>
            <person name="Jurka J."/>
            <person name="Salamov A."/>
            <person name="Shapiro H."/>
            <person name="Schmutz J."/>
            <person name="Grimwood J."/>
            <person name="Lindquist E."/>
            <person name="Lucas S."/>
            <person name="Grigoriev I.V."/>
            <person name="Schmitt R."/>
            <person name="Kirk D."/>
            <person name="Rokhsar D.S."/>
        </authorList>
    </citation>
    <scope>NUCLEOTIDE SEQUENCE [LARGE SCALE GENOMIC DNA]</scope>
    <source>
        <strain evidence="7">f. Nagariensis / Eve</strain>
    </source>
</reference>
<feature type="domain" description="CRC" evidence="5">
    <location>
        <begin position="134"/>
        <end position="253"/>
    </location>
</feature>
<dbReference type="SMART" id="SM01114">
    <property type="entry name" value="CXC"/>
    <property type="match status" value="2"/>
</dbReference>
<dbReference type="PROSITE" id="PS51634">
    <property type="entry name" value="CRC"/>
    <property type="match status" value="1"/>
</dbReference>
<dbReference type="Pfam" id="PF03638">
    <property type="entry name" value="TCR"/>
    <property type="match status" value="1"/>
</dbReference>
<evidence type="ECO:0000256" key="1">
    <source>
        <dbReference type="ARBA" id="ARBA00004123"/>
    </source>
</evidence>
<keyword evidence="3" id="KW-0539">Nucleus</keyword>
<dbReference type="GeneID" id="9620653"/>
<dbReference type="InterPro" id="IPR005172">
    <property type="entry name" value="CRC"/>
</dbReference>
<dbReference type="AlphaFoldDB" id="D8UER5"/>
<evidence type="ECO:0000313" key="6">
    <source>
        <dbReference type="EMBL" id="EFJ41817.1"/>
    </source>
</evidence>
<dbReference type="PANTHER" id="PTHR12446">
    <property type="entry name" value="TESMIN/TSO1-RELATED"/>
    <property type="match status" value="1"/>
</dbReference>
<dbReference type="PANTHER" id="PTHR12446:SF34">
    <property type="entry name" value="PROTEIN LIN-54 HOMOLOG"/>
    <property type="match status" value="1"/>
</dbReference>
<dbReference type="InterPro" id="IPR033467">
    <property type="entry name" value="Tesmin/TSO1-like_CXC"/>
</dbReference>
<evidence type="ECO:0000256" key="3">
    <source>
        <dbReference type="ARBA" id="ARBA00023242"/>
    </source>
</evidence>
<feature type="compositionally biased region" description="Low complexity" evidence="4">
    <location>
        <begin position="644"/>
        <end position="661"/>
    </location>
</feature>
<dbReference type="RefSeq" id="XP_002957163.1">
    <property type="nucleotide sequence ID" value="XM_002957117.1"/>
</dbReference>
<keyword evidence="7" id="KW-1185">Reference proteome</keyword>
<dbReference type="KEGG" id="vcn:VOLCADRAFT_119604"/>
<name>D8UER5_VOLCA</name>
<dbReference type="InterPro" id="IPR028307">
    <property type="entry name" value="Lin-54_fam"/>
</dbReference>
<feature type="compositionally biased region" description="Gly residues" evidence="4">
    <location>
        <begin position="502"/>
        <end position="521"/>
    </location>
</feature>
<proteinExistence type="inferred from homology"/>
<gene>
    <name evidence="6" type="ORF">VOLCADRAFT_119604</name>
</gene>
<feature type="region of interest" description="Disordered" evidence="4">
    <location>
        <begin position="464"/>
        <end position="530"/>
    </location>
</feature>
<feature type="region of interest" description="Disordered" evidence="4">
    <location>
        <begin position="1104"/>
        <end position="1133"/>
    </location>
</feature>
<accession>D8UER5</accession>
<evidence type="ECO:0000313" key="7">
    <source>
        <dbReference type="Proteomes" id="UP000001058"/>
    </source>
</evidence>
<evidence type="ECO:0000256" key="4">
    <source>
        <dbReference type="SAM" id="MobiDB-lite"/>
    </source>
</evidence>
<comment type="similarity">
    <text evidence="2">Belongs to the lin-54 family.</text>
</comment>
<dbReference type="InParanoid" id="D8UER5"/>
<organism evidence="7">
    <name type="scientific">Volvox carteri f. nagariensis</name>
    <dbReference type="NCBI Taxonomy" id="3068"/>
    <lineage>
        <taxon>Eukaryota</taxon>
        <taxon>Viridiplantae</taxon>
        <taxon>Chlorophyta</taxon>
        <taxon>core chlorophytes</taxon>
        <taxon>Chlorophyceae</taxon>
        <taxon>CS clade</taxon>
        <taxon>Chlamydomonadales</taxon>
        <taxon>Volvocaceae</taxon>
        <taxon>Volvox</taxon>
    </lineage>
</organism>
<comment type="subcellular location">
    <subcellularLocation>
        <location evidence="1">Nucleus</location>
    </subcellularLocation>
</comment>
<dbReference type="OrthoDB" id="6283463at2759"/>
<dbReference type="GO" id="GO:0006355">
    <property type="term" value="P:regulation of DNA-templated transcription"/>
    <property type="evidence" value="ECO:0007669"/>
    <property type="project" value="TreeGrafter"/>
</dbReference>
<feature type="region of interest" description="Disordered" evidence="4">
    <location>
        <begin position="576"/>
        <end position="672"/>
    </location>
</feature>
<sequence>MGPFLDAHLQPIGLLGALVSSERRSTNMKIQGETVQLLHQARPLPTYSVIRVKSSASRAIPKWRDRMDASNGPPVDSRLIAAPTVAPPLGVRPMAQSMLSQSLAPQLGLQGLAASFRPGQFPPAAASGLPLFQAQAGNMTAQSYCECFASGRYCENCNCVQCFNNREHEATRQSAVEAILERNPNAFRPKIQSNEQAPAAAAAVVNNAAAPGRHLKGCNCKKSSCLKKYCECFQAGIYCSDNCKCVECKNYEEAGSGAGGGAKRIRYGSAPPPSVPPQLGGLVGAGGPQAMTLGAIRPGLVQSGGFGALVQQQHAAGVSGLQMGLVGAMAAAAAAAGATAPGGGARPGGPHSMIGSLASLGPGGMAALPQALSLALAAASGSAPQLLSLQSAAQGTQPGTSLLVAPGGAALAPSAVVPLPLRAKMQEVVNGMVKRSVIEELCRLLWMVADDEAAPARSMTTGAAAAGAGGATGSSGGAATSQVDGLPSWADKPAAGAQANGSAGGGAMHGVGPLGKDSAGGGRHDEGALLSQPDGAAAAAAGDIANGIACDDSGEGNGSGAAGGAVFVKLESGDGMESHQLGGLQPLAQPPPLPVLSNGDGGADDMAAEAELLAEGEQSQGAGGTAAAGDATTDRVEHHGQGSPGFEPQEQQQQQPPQQQQLPPPPPRRPSLLYGRKERVVLEEFLSIMNKIGDTAAKKLQQHGVVIAAQASLSSLQQQSQTQAMPLAATAAGAAGGPLPPYGYTQTVPIVAPSSLPGAAAQQQQQQQQQQPPSALAAAAGACAVTGPGGAYPAIIRPPGGGGGQVAMMAPTGFPNGQAMYPVGTYPAPGVGAAGPAGGGVATASAAAAAQLGHQTLPYGSAGMAAGPDGVVVVAPPASSLVGSATAPGVVEADQQQQPQQHHLHAMHGGVPVILAPPRGSHTSITSGALPPPLSHTLQQQQQLQHHQNQHQLPQPQLPQQPLNVYDDPQHPASVSAPFSTPFLPYSTDLAMQPGTIGDDQPQHHPLQQHPGQQGEAHPTQPQQHQEFLQQPEQQTEALLPGLMVVSEGEQLAGALWSPTAAGQAMLLQPHPLLQSSQPQAAPGVAAIGGGTVCAAGLPAAQGADQPMADVDSHGSSGGGGGCNADVMDTTAL</sequence>
<evidence type="ECO:0000259" key="5">
    <source>
        <dbReference type="PROSITE" id="PS51634"/>
    </source>
</evidence>